<evidence type="ECO:0000259" key="11">
    <source>
        <dbReference type="SMART" id="SM00984"/>
    </source>
</evidence>
<feature type="binding site" evidence="10">
    <location>
        <position position="88"/>
    </location>
    <ligand>
        <name>NAD(+)</name>
        <dbReference type="ChEBI" id="CHEBI:57540"/>
    </ligand>
</feature>
<dbReference type="InterPro" id="IPR001732">
    <property type="entry name" value="UDP-Glc/GDP-Man_DH_N"/>
</dbReference>
<dbReference type="SUPFAM" id="SSF48179">
    <property type="entry name" value="6-phosphogluconate dehydrogenase C-terminal domain-like"/>
    <property type="match status" value="1"/>
</dbReference>
<dbReference type="Pfam" id="PF00984">
    <property type="entry name" value="UDPG_MGDP_dh"/>
    <property type="match status" value="1"/>
</dbReference>
<dbReference type="EMBL" id="BMMX01000001">
    <property type="protein sequence ID" value="GGK75456.1"/>
    <property type="molecule type" value="Genomic_DNA"/>
</dbReference>
<dbReference type="GO" id="GO:0003979">
    <property type="term" value="F:UDP-glucose 6-dehydrogenase activity"/>
    <property type="evidence" value="ECO:0007669"/>
    <property type="project" value="UniProtKB-EC"/>
</dbReference>
<feature type="binding site" evidence="10">
    <location>
        <position position="32"/>
    </location>
    <ligand>
        <name>NAD(+)</name>
        <dbReference type="ChEBI" id="CHEBI:57540"/>
    </ligand>
</feature>
<dbReference type="GO" id="GO:0051287">
    <property type="term" value="F:NAD binding"/>
    <property type="evidence" value="ECO:0007669"/>
    <property type="project" value="InterPro"/>
</dbReference>
<keyword evidence="4 7" id="KW-0560">Oxidoreductase</keyword>
<dbReference type="EC" id="1.1.1.22" evidence="3 7"/>
<dbReference type="InterPro" id="IPR036220">
    <property type="entry name" value="UDP-Glc/GDP-Man_DH_C_sf"/>
</dbReference>
<evidence type="ECO:0000313" key="12">
    <source>
        <dbReference type="EMBL" id="GGK75456.1"/>
    </source>
</evidence>
<sequence length="435" mass="46522">MTVRIVVIGVGYLGITHAACMAELGHEVLGVDVDEAKIEQLREGTVPLYEPGLSRMLRRHLAEGRLRFTTSYADAAEFGDVHFLCVGTPQRDGSDSADLSFVEAAVHALAAELTGPALVVGKCTVPVGTAARLARTVRRSAPGADLAWNPEFLREGRAVDDTLKPDRLVFGAESRAALDLLHAVYSLPIAAGTPVISTNFATAELVKAAANAFLATKVSFINAMAEICEATGADVVELARALGYDGRIGHRYLRPGLGFGGGCLPKDIRAFRARAQELGAHRTLEFLREVDAINLRRRHRLVRLAAEQCGGLGGRRVAVLGASFKPESDDVRDSPALYVAAAVQGEGAQVTVYDPKAIANARRHSPGLRYAGSARAAAAGADLVLHLTEWKEFQEIDPAELSPVVGMRAIVDGRNALDPLRWRAAGWTYRALGRP</sequence>
<dbReference type="PIRSF" id="PIRSF500134">
    <property type="entry name" value="UDPglc_DH_bac"/>
    <property type="match status" value="1"/>
</dbReference>
<dbReference type="InterPro" id="IPR014026">
    <property type="entry name" value="UDP-Glc/GDP-Man_DH_dimer"/>
</dbReference>
<evidence type="ECO:0000256" key="8">
    <source>
        <dbReference type="PIRSR" id="PIRSR500134-1"/>
    </source>
</evidence>
<name>A0A8J3BWD3_9ACTN</name>
<dbReference type="PANTHER" id="PTHR43750">
    <property type="entry name" value="UDP-GLUCOSE 6-DEHYDROGENASE TUAD"/>
    <property type="match status" value="1"/>
</dbReference>
<evidence type="ECO:0000256" key="2">
    <source>
        <dbReference type="ARBA" id="ARBA00006601"/>
    </source>
</evidence>
<dbReference type="InterPro" id="IPR017476">
    <property type="entry name" value="UDP-Glc/GDP-Man"/>
</dbReference>
<dbReference type="NCBIfam" id="TIGR03026">
    <property type="entry name" value="NDP-sugDHase"/>
    <property type="match status" value="1"/>
</dbReference>
<evidence type="ECO:0000256" key="3">
    <source>
        <dbReference type="ARBA" id="ARBA00012954"/>
    </source>
</evidence>
<evidence type="ECO:0000256" key="10">
    <source>
        <dbReference type="PIRSR" id="PIRSR500134-3"/>
    </source>
</evidence>
<accession>A0A8J3BWD3</accession>
<organism evidence="12 13">
    <name type="scientific">Mangrovihabitans endophyticus</name>
    <dbReference type="NCBI Taxonomy" id="1751298"/>
    <lineage>
        <taxon>Bacteria</taxon>
        <taxon>Bacillati</taxon>
        <taxon>Actinomycetota</taxon>
        <taxon>Actinomycetes</taxon>
        <taxon>Micromonosporales</taxon>
        <taxon>Micromonosporaceae</taxon>
        <taxon>Mangrovihabitans</taxon>
    </lineage>
</organism>
<comment type="similarity">
    <text evidence="2 7">Belongs to the UDP-glucose/GDP-mannose dehydrogenase family.</text>
</comment>
<feature type="binding site" evidence="10">
    <location>
        <position position="37"/>
    </location>
    <ligand>
        <name>NAD(+)</name>
        <dbReference type="ChEBI" id="CHEBI:57540"/>
    </ligand>
</feature>
<comment type="catalytic activity">
    <reaction evidence="6 7">
        <text>UDP-alpha-D-glucose + 2 NAD(+) + H2O = UDP-alpha-D-glucuronate + 2 NADH + 3 H(+)</text>
        <dbReference type="Rhea" id="RHEA:23596"/>
        <dbReference type="ChEBI" id="CHEBI:15377"/>
        <dbReference type="ChEBI" id="CHEBI:15378"/>
        <dbReference type="ChEBI" id="CHEBI:57540"/>
        <dbReference type="ChEBI" id="CHEBI:57945"/>
        <dbReference type="ChEBI" id="CHEBI:58052"/>
        <dbReference type="ChEBI" id="CHEBI:58885"/>
        <dbReference type="EC" id="1.1.1.22"/>
    </reaction>
</comment>
<dbReference type="InterPro" id="IPR028357">
    <property type="entry name" value="UDPglc_DH_bac"/>
</dbReference>
<dbReference type="InterPro" id="IPR014027">
    <property type="entry name" value="UDP-Glc/GDP-Man_DH_C"/>
</dbReference>
<dbReference type="Pfam" id="PF03720">
    <property type="entry name" value="UDPG_MGDP_dh_C"/>
    <property type="match status" value="1"/>
</dbReference>
<keyword evidence="5 7" id="KW-0520">NAD</keyword>
<feature type="binding site" evidence="10">
    <location>
        <position position="266"/>
    </location>
    <ligand>
        <name>NAD(+)</name>
        <dbReference type="ChEBI" id="CHEBI:57540"/>
    </ligand>
</feature>
<comment type="caution">
    <text evidence="12">The sequence shown here is derived from an EMBL/GenBank/DDBJ whole genome shotgun (WGS) entry which is preliminary data.</text>
</comment>
<keyword evidence="13" id="KW-1185">Reference proteome</keyword>
<dbReference type="InterPro" id="IPR036291">
    <property type="entry name" value="NAD(P)-bd_dom_sf"/>
</dbReference>
<evidence type="ECO:0000313" key="13">
    <source>
        <dbReference type="Proteomes" id="UP000656042"/>
    </source>
</evidence>
<gene>
    <name evidence="12" type="ORF">GCM10012284_06820</name>
</gene>
<dbReference type="Gene3D" id="3.40.50.720">
    <property type="entry name" value="NAD(P)-binding Rossmann-like Domain"/>
    <property type="match status" value="2"/>
</dbReference>
<dbReference type="Pfam" id="PF03721">
    <property type="entry name" value="UDPG_MGDP_dh_N"/>
    <property type="match status" value="1"/>
</dbReference>
<protein>
    <recommendedName>
        <fullName evidence="3 7">UDP-glucose 6-dehydrogenase</fullName>
        <ecNumber evidence="3 7">1.1.1.22</ecNumber>
    </recommendedName>
</protein>
<feature type="binding site" evidence="10">
    <location>
        <position position="124"/>
    </location>
    <ligand>
        <name>NAD(+)</name>
        <dbReference type="ChEBI" id="CHEBI:57540"/>
    </ligand>
</feature>
<feature type="binding site" evidence="10">
    <location>
        <position position="332"/>
    </location>
    <ligand>
        <name>NAD(+)</name>
        <dbReference type="ChEBI" id="CHEBI:57540"/>
    </ligand>
</feature>
<evidence type="ECO:0000256" key="9">
    <source>
        <dbReference type="PIRSR" id="PIRSR500134-2"/>
    </source>
</evidence>
<dbReference type="GO" id="GO:0006065">
    <property type="term" value="P:UDP-glucuronate biosynthetic process"/>
    <property type="evidence" value="ECO:0007669"/>
    <property type="project" value="UniProtKB-UniPathway"/>
</dbReference>
<dbReference type="SUPFAM" id="SSF51735">
    <property type="entry name" value="NAD(P)-binding Rossmann-fold domains"/>
    <property type="match status" value="1"/>
</dbReference>
<dbReference type="SMART" id="SM00984">
    <property type="entry name" value="UDPG_MGDP_dh_C"/>
    <property type="match status" value="1"/>
</dbReference>
<reference evidence="12" key="2">
    <citation type="submission" date="2020-09" db="EMBL/GenBank/DDBJ databases">
        <authorList>
            <person name="Sun Q."/>
            <person name="Zhou Y."/>
        </authorList>
    </citation>
    <scope>NUCLEOTIDE SEQUENCE</scope>
    <source>
        <strain evidence="12">CGMCC 4.7299</strain>
    </source>
</reference>
<evidence type="ECO:0000256" key="5">
    <source>
        <dbReference type="ARBA" id="ARBA00023027"/>
    </source>
</evidence>
<feature type="domain" description="UDP-glucose/GDP-mannose dehydrogenase C-terminal" evidence="11">
    <location>
        <begin position="318"/>
        <end position="419"/>
    </location>
</feature>
<dbReference type="Proteomes" id="UP000656042">
    <property type="component" value="Unassembled WGS sequence"/>
</dbReference>
<dbReference type="PANTHER" id="PTHR43750:SF3">
    <property type="entry name" value="UDP-GLUCOSE 6-DEHYDROGENASE TUAD"/>
    <property type="match status" value="1"/>
</dbReference>
<dbReference type="UniPathway" id="UPA00038">
    <property type="reaction ID" value="UER00491"/>
</dbReference>
<dbReference type="PIRSF" id="PIRSF000124">
    <property type="entry name" value="UDPglc_GDPman_dh"/>
    <property type="match status" value="1"/>
</dbReference>
<feature type="binding site" evidence="9">
    <location>
        <begin position="252"/>
        <end position="256"/>
    </location>
    <ligand>
        <name>substrate</name>
    </ligand>
</feature>
<feature type="active site" description="Nucleophile" evidence="8">
    <location>
        <position position="263"/>
    </location>
</feature>
<dbReference type="SUPFAM" id="SSF52413">
    <property type="entry name" value="UDP-glucose/GDP-mannose dehydrogenase C-terminal domain"/>
    <property type="match status" value="1"/>
</dbReference>
<dbReference type="GO" id="GO:0000271">
    <property type="term" value="P:polysaccharide biosynthetic process"/>
    <property type="evidence" value="ECO:0007669"/>
    <property type="project" value="InterPro"/>
</dbReference>
<evidence type="ECO:0000256" key="1">
    <source>
        <dbReference type="ARBA" id="ARBA00004701"/>
    </source>
</evidence>
<feature type="binding site" evidence="9">
    <location>
        <position position="325"/>
    </location>
    <ligand>
        <name>substrate</name>
    </ligand>
</feature>
<feature type="binding site" evidence="9">
    <location>
        <position position="260"/>
    </location>
    <ligand>
        <name>substrate</name>
    </ligand>
</feature>
<evidence type="ECO:0000256" key="7">
    <source>
        <dbReference type="PIRNR" id="PIRNR000124"/>
    </source>
</evidence>
<feature type="binding site" evidence="9">
    <location>
        <begin position="152"/>
        <end position="155"/>
    </location>
    <ligand>
        <name>substrate</name>
    </ligand>
</feature>
<dbReference type="AlphaFoldDB" id="A0A8J3BWD3"/>
<evidence type="ECO:0000256" key="4">
    <source>
        <dbReference type="ARBA" id="ARBA00023002"/>
    </source>
</evidence>
<proteinExistence type="inferred from homology"/>
<dbReference type="Gene3D" id="1.20.5.100">
    <property type="entry name" value="Cytochrome c1, transmembrane anchor, C-terminal"/>
    <property type="match status" value="1"/>
</dbReference>
<feature type="binding site" evidence="9">
    <location>
        <position position="207"/>
    </location>
    <ligand>
        <name>substrate</name>
    </ligand>
</feature>
<comment type="pathway">
    <text evidence="1">Nucleotide-sugar biosynthesis; UDP-alpha-D-glucuronate biosynthesis; UDP-alpha-D-glucuronate from UDP-alpha-D-glucose: step 1/1.</text>
</comment>
<feature type="binding site" evidence="10">
    <location>
        <position position="155"/>
    </location>
    <ligand>
        <name>NAD(+)</name>
        <dbReference type="ChEBI" id="CHEBI:57540"/>
    </ligand>
</feature>
<reference evidence="12" key="1">
    <citation type="journal article" date="2014" name="Int. J. Syst. Evol. Microbiol.">
        <title>Complete genome sequence of Corynebacterium casei LMG S-19264T (=DSM 44701T), isolated from a smear-ripened cheese.</title>
        <authorList>
            <consortium name="US DOE Joint Genome Institute (JGI-PGF)"/>
            <person name="Walter F."/>
            <person name="Albersmeier A."/>
            <person name="Kalinowski J."/>
            <person name="Ruckert C."/>
        </authorList>
    </citation>
    <scope>NUCLEOTIDE SEQUENCE</scope>
    <source>
        <strain evidence="12">CGMCC 4.7299</strain>
    </source>
</reference>
<evidence type="ECO:0000256" key="6">
    <source>
        <dbReference type="ARBA" id="ARBA00047473"/>
    </source>
</evidence>
<dbReference type="InterPro" id="IPR008927">
    <property type="entry name" value="6-PGluconate_DH-like_C_sf"/>
</dbReference>